<keyword evidence="5" id="KW-0472">Membrane</keyword>
<evidence type="ECO:0000256" key="5">
    <source>
        <dbReference type="SAM" id="Phobius"/>
    </source>
</evidence>
<dbReference type="Proteomes" id="UP000186922">
    <property type="component" value="Unassembled WGS sequence"/>
</dbReference>
<keyword evidence="8" id="KW-1185">Reference proteome</keyword>
<feature type="domain" description="RING-type" evidence="6">
    <location>
        <begin position="272"/>
        <end position="311"/>
    </location>
</feature>
<organism evidence="7 8">
    <name type="scientific">Ramazzottius varieornatus</name>
    <name type="common">Water bear</name>
    <name type="synonym">Tardigrade</name>
    <dbReference type="NCBI Taxonomy" id="947166"/>
    <lineage>
        <taxon>Eukaryota</taxon>
        <taxon>Metazoa</taxon>
        <taxon>Ecdysozoa</taxon>
        <taxon>Tardigrada</taxon>
        <taxon>Eutardigrada</taxon>
        <taxon>Parachela</taxon>
        <taxon>Hypsibioidea</taxon>
        <taxon>Ramazzottiidae</taxon>
        <taxon>Ramazzottius</taxon>
    </lineage>
</organism>
<sequence length="322" mass="37039">MVLLEAMAVACNLLTFCGRMIFMSTLTVSLLLFEGMKLTMMLLSSVYSYFNVFLCGFALFLLDAWGFLTPLMTEAAVQLGSFMEVALCAALDYTVMVWTSPSSVHFRENSISLIQDGIETAINIALKKPLFSVQVVLSVVWIVLFVNYRKLLVDYLCDITRLLLNRMKMGFMKVIRHLWEIGLFLLYPFRRVVDAFVFFQQSWGNLRRSEPVVSRQERATDHIDDRITPDLDRRSTSRFRDQRKSKSVDKDYAALVRDLRSQLEEERLLKLCVICHSNERVFMCEPCHHVCLCSECVVLLPSAVKTCPICRAECRSTVKVFL</sequence>
<evidence type="ECO:0000256" key="2">
    <source>
        <dbReference type="ARBA" id="ARBA00022771"/>
    </source>
</evidence>
<evidence type="ECO:0000256" key="1">
    <source>
        <dbReference type="ARBA" id="ARBA00022723"/>
    </source>
</evidence>
<protein>
    <recommendedName>
        <fullName evidence="6">RING-type domain-containing protein</fullName>
    </recommendedName>
</protein>
<dbReference type="Pfam" id="PF13920">
    <property type="entry name" value="zf-C3HC4_3"/>
    <property type="match status" value="1"/>
</dbReference>
<dbReference type="GO" id="GO:0016567">
    <property type="term" value="P:protein ubiquitination"/>
    <property type="evidence" value="ECO:0007669"/>
    <property type="project" value="TreeGrafter"/>
</dbReference>
<gene>
    <name evidence="7" type="primary">RvY_07948-1</name>
    <name evidence="7" type="synonym">RvY_07948.1</name>
    <name evidence="7" type="ORF">RvY_07948</name>
</gene>
<evidence type="ECO:0000259" key="6">
    <source>
        <dbReference type="PROSITE" id="PS50089"/>
    </source>
</evidence>
<dbReference type="InterPro" id="IPR051652">
    <property type="entry name" value="MDM2_MDM4_MUL1"/>
</dbReference>
<evidence type="ECO:0000313" key="8">
    <source>
        <dbReference type="Proteomes" id="UP000186922"/>
    </source>
</evidence>
<dbReference type="GO" id="GO:0004842">
    <property type="term" value="F:ubiquitin-protein transferase activity"/>
    <property type="evidence" value="ECO:0007669"/>
    <property type="project" value="TreeGrafter"/>
</dbReference>
<dbReference type="OrthoDB" id="1711136at2759"/>
<feature type="transmembrane region" description="Helical" evidence="5">
    <location>
        <begin position="40"/>
        <end position="62"/>
    </location>
</feature>
<dbReference type="PANTHER" id="PTHR12183">
    <property type="entry name" value="MITOCHONDRIAL UBIQUITIN LIGASE ACTIVATOR OF NFKB 1"/>
    <property type="match status" value="1"/>
</dbReference>
<evidence type="ECO:0000256" key="4">
    <source>
        <dbReference type="PROSITE-ProRule" id="PRU00175"/>
    </source>
</evidence>
<dbReference type="PANTHER" id="PTHR12183:SF32">
    <property type="entry name" value="MITOCHONDRIAL E3 UBIQUITIN PROTEIN LIGASE 1"/>
    <property type="match status" value="1"/>
</dbReference>
<evidence type="ECO:0000256" key="3">
    <source>
        <dbReference type="ARBA" id="ARBA00022833"/>
    </source>
</evidence>
<keyword evidence="3" id="KW-0862">Zinc</keyword>
<dbReference type="AlphaFoldDB" id="A0A1D1V9X8"/>
<dbReference type="Gene3D" id="3.30.40.10">
    <property type="entry name" value="Zinc/RING finger domain, C3HC4 (zinc finger)"/>
    <property type="match status" value="1"/>
</dbReference>
<dbReference type="SUPFAM" id="SSF57850">
    <property type="entry name" value="RING/U-box"/>
    <property type="match status" value="1"/>
</dbReference>
<feature type="transmembrane region" description="Helical" evidence="5">
    <location>
        <begin position="169"/>
        <end position="189"/>
    </location>
</feature>
<keyword evidence="2 4" id="KW-0863">Zinc-finger</keyword>
<comment type="caution">
    <text evidence="7">The sequence shown here is derived from an EMBL/GenBank/DDBJ whole genome shotgun (WGS) entry which is preliminary data.</text>
</comment>
<feature type="transmembrane region" description="Helical" evidence="5">
    <location>
        <begin position="6"/>
        <end position="33"/>
    </location>
</feature>
<keyword evidence="5" id="KW-1133">Transmembrane helix</keyword>
<dbReference type="GO" id="GO:0008270">
    <property type="term" value="F:zinc ion binding"/>
    <property type="evidence" value="ECO:0007669"/>
    <property type="project" value="UniProtKB-KW"/>
</dbReference>
<reference evidence="7 8" key="1">
    <citation type="journal article" date="2016" name="Nat. Commun.">
        <title>Extremotolerant tardigrade genome and improved radiotolerance of human cultured cells by tardigrade-unique protein.</title>
        <authorList>
            <person name="Hashimoto T."/>
            <person name="Horikawa D.D."/>
            <person name="Saito Y."/>
            <person name="Kuwahara H."/>
            <person name="Kozuka-Hata H."/>
            <person name="Shin-I T."/>
            <person name="Minakuchi Y."/>
            <person name="Ohishi K."/>
            <person name="Motoyama A."/>
            <person name="Aizu T."/>
            <person name="Enomoto A."/>
            <person name="Kondo K."/>
            <person name="Tanaka S."/>
            <person name="Hara Y."/>
            <person name="Koshikawa S."/>
            <person name="Sagara H."/>
            <person name="Miura T."/>
            <person name="Yokobori S."/>
            <person name="Miyagawa K."/>
            <person name="Suzuki Y."/>
            <person name="Kubo T."/>
            <person name="Oyama M."/>
            <person name="Kohara Y."/>
            <person name="Fujiyama A."/>
            <person name="Arakawa K."/>
            <person name="Katayama T."/>
            <person name="Toyoda A."/>
            <person name="Kunieda T."/>
        </authorList>
    </citation>
    <scope>NUCLEOTIDE SEQUENCE [LARGE SCALE GENOMIC DNA]</scope>
    <source>
        <strain evidence="7 8">YOKOZUNA-1</strain>
    </source>
</reference>
<feature type="transmembrane region" description="Helical" evidence="5">
    <location>
        <begin position="130"/>
        <end position="148"/>
    </location>
</feature>
<dbReference type="STRING" id="947166.A0A1D1V9X8"/>
<dbReference type="InterPro" id="IPR001841">
    <property type="entry name" value="Znf_RING"/>
</dbReference>
<keyword evidence="5" id="KW-0812">Transmembrane</keyword>
<keyword evidence="1" id="KW-0479">Metal-binding</keyword>
<dbReference type="EMBL" id="BDGG01000003">
    <property type="protein sequence ID" value="GAU96517.1"/>
    <property type="molecule type" value="Genomic_DNA"/>
</dbReference>
<accession>A0A1D1V9X8</accession>
<dbReference type="InterPro" id="IPR013083">
    <property type="entry name" value="Znf_RING/FYVE/PHD"/>
</dbReference>
<evidence type="ECO:0000313" key="7">
    <source>
        <dbReference type="EMBL" id="GAU96517.1"/>
    </source>
</evidence>
<name>A0A1D1V9X8_RAMVA</name>
<dbReference type="PROSITE" id="PS50089">
    <property type="entry name" value="ZF_RING_2"/>
    <property type="match status" value="1"/>
</dbReference>
<proteinExistence type="predicted"/>